<dbReference type="Proteomes" id="UP000028712">
    <property type="component" value="Unassembled WGS sequence"/>
</dbReference>
<reference evidence="2 4" key="2">
    <citation type="submission" date="2016-11" db="EMBL/GenBank/DDBJ databases">
        <title>Whole genomes of Flavobacteriaceae.</title>
        <authorList>
            <person name="Stine C."/>
            <person name="Li C."/>
            <person name="Tadesse D."/>
        </authorList>
    </citation>
    <scope>NUCLEOTIDE SEQUENCE [LARGE SCALE GENOMIC DNA]</scope>
    <source>
        <strain evidence="2 4">ATCC 29551</strain>
    </source>
</reference>
<protein>
    <recommendedName>
        <fullName evidence="5">Heterokaryon incompatibility protein Het-C</fullName>
    </recommendedName>
</protein>
<keyword evidence="4" id="KW-1185">Reference proteome</keyword>
<organism evidence="1 3">
    <name type="scientific">Flavobacterium hydatis</name>
    <name type="common">Cytophaga aquatilis</name>
    <dbReference type="NCBI Taxonomy" id="991"/>
    <lineage>
        <taxon>Bacteria</taxon>
        <taxon>Pseudomonadati</taxon>
        <taxon>Bacteroidota</taxon>
        <taxon>Flavobacteriia</taxon>
        <taxon>Flavobacteriales</taxon>
        <taxon>Flavobacteriaceae</taxon>
        <taxon>Flavobacterium</taxon>
    </lineage>
</organism>
<gene>
    <name evidence="2" type="ORF">B0A62_08855</name>
    <name evidence="1" type="ORF">IW20_22430</name>
</gene>
<evidence type="ECO:0000313" key="4">
    <source>
        <dbReference type="Proteomes" id="UP000198424"/>
    </source>
</evidence>
<reference evidence="1 3" key="1">
    <citation type="submission" date="2014-07" db="EMBL/GenBank/DDBJ databases">
        <title>Genome of Flavobacterium hydatis DSM 2063.</title>
        <authorList>
            <person name="Pipes S.E."/>
            <person name="Stropko S.J."/>
            <person name="Newman J.D."/>
        </authorList>
    </citation>
    <scope>NUCLEOTIDE SEQUENCE [LARGE SCALE GENOMIC DNA]</scope>
    <source>
        <strain evidence="1 3">DSM 2063</strain>
    </source>
</reference>
<name>A0A085ZZ86_FLAHY</name>
<dbReference type="eggNOG" id="ENOG5030HR9">
    <property type="taxonomic scope" value="Bacteria"/>
</dbReference>
<evidence type="ECO:0000313" key="2">
    <source>
        <dbReference type="EMBL" id="OXA95408.1"/>
    </source>
</evidence>
<dbReference type="OrthoDB" id="6717961at2"/>
<sequence>MSRIRIVGGTITKTTVGDHNIYSDGNIVYNSGKAITETSDVGISYGEPKNPPKQEIVESKYKLESTYAHEQLSALARQLDELPFMFFMVGVFGEEIEASALSKLYRGLSDKSIVSPEIMVTKFPVRGRIANYSNSKKKILIWEYTLELAIKDNDKRTELLAALVEEYGHHIDNILRTELATNGKEDTDNIDEGAKFAYALFNFDIFNETILNYAKTETPNYTGDLVIDFSAIHKQIKEYVAEDQQYDANPKEDEDGFGAGFEAGMHGGIEREALKGLFSKEEMNQIYYGNWLRDYSQVILETTIRLEKPDIDKIKQSKSKHLTDLLKSNPNKFSHDTWVKLLELLAAKEFVFGENKFADHKRYLDLFRKQYGPLTKDILGLYRPEEHIDNPKGLNDFSSLSISFNYEYSKGLTKPVKLYAGETAQSIDVDPEFNIKNYIHKHGIPERPSSDGYMWDQIKLAVEYGKNKDGFRHLGAAFHVLEDYFSHSNFCELMLIKVGSLPQYQINKELSKNLKLVYPWVEGMQGQDYSTIPIVTGKFLMDDTLASVLPKVGDKMFPIGIQDYVQRKPGDRTFTDAFIVTTLEDLSKGQKTDGVENDPVYMGMTTSEWLVTYNNYLKLLDIKSAGMQFLGPIGRFIDRSMSYLGDSLATFSNIGFNLFLSSVDEDIKEEQTLNSNKNYGTNPTHTQIAKDALNHPLNPLASELAKVAVMDVATLIMEEWKTRKDPSGKELAKYVANKYTLHPKDSRTEWANSIVYDWAKVNEKAIFRLQSDTVYEHAEKVTERAISNDKIQEILKYFN</sequence>
<comment type="caution">
    <text evidence="1">The sequence shown here is derived from an EMBL/GenBank/DDBJ whole genome shotgun (WGS) entry which is preliminary data.</text>
</comment>
<dbReference type="EMBL" id="MUGY01000007">
    <property type="protein sequence ID" value="OXA95408.1"/>
    <property type="molecule type" value="Genomic_DNA"/>
</dbReference>
<dbReference type="Proteomes" id="UP000198424">
    <property type="component" value="Unassembled WGS sequence"/>
</dbReference>
<evidence type="ECO:0008006" key="5">
    <source>
        <dbReference type="Google" id="ProtNLM"/>
    </source>
</evidence>
<proteinExistence type="predicted"/>
<dbReference type="InterPro" id="IPR010816">
    <property type="entry name" value="Het-C"/>
</dbReference>
<dbReference type="Pfam" id="PF07217">
    <property type="entry name" value="Het-C"/>
    <property type="match status" value="1"/>
</dbReference>
<evidence type="ECO:0000313" key="1">
    <source>
        <dbReference type="EMBL" id="KFF09750.1"/>
    </source>
</evidence>
<evidence type="ECO:0000313" key="3">
    <source>
        <dbReference type="Proteomes" id="UP000028712"/>
    </source>
</evidence>
<dbReference type="RefSeq" id="WP_035627541.1">
    <property type="nucleotide sequence ID" value="NZ_JBEWQG010000006.1"/>
</dbReference>
<dbReference type="EMBL" id="JPRM01000046">
    <property type="protein sequence ID" value="KFF09750.1"/>
    <property type="molecule type" value="Genomic_DNA"/>
</dbReference>
<dbReference type="AlphaFoldDB" id="A0A085ZZ86"/>
<accession>A0A085ZZ86</accession>
<dbReference type="STRING" id="991.IW20_22430"/>